<reference evidence="1 2" key="1">
    <citation type="journal article" date="2021" name="Sci. Rep.">
        <title>The genome of the diatom Chaetoceros tenuissimus carries an ancient integrated fragment of an extant virus.</title>
        <authorList>
            <person name="Hongo Y."/>
            <person name="Kimura K."/>
            <person name="Takaki Y."/>
            <person name="Yoshida Y."/>
            <person name="Baba S."/>
            <person name="Kobayashi G."/>
            <person name="Nagasaki K."/>
            <person name="Hano T."/>
            <person name="Tomaru Y."/>
        </authorList>
    </citation>
    <scope>NUCLEOTIDE SEQUENCE [LARGE SCALE GENOMIC DNA]</scope>
    <source>
        <strain evidence="1 2">NIES-3715</strain>
    </source>
</reference>
<comment type="caution">
    <text evidence="1">The sequence shown here is derived from an EMBL/GenBank/DDBJ whole genome shotgun (WGS) entry which is preliminary data.</text>
</comment>
<proteinExistence type="predicted"/>
<protein>
    <submittedName>
        <fullName evidence="1">Uncharacterized protein</fullName>
    </submittedName>
</protein>
<evidence type="ECO:0000313" key="1">
    <source>
        <dbReference type="EMBL" id="GFH49838.1"/>
    </source>
</evidence>
<dbReference type="EMBL" id="BLLK01000038">
    <property type="protein sequence ID" value="GFH49838.1"/>
    <property type="molecule type" value="Genomic_DNA"/>
</dbReference>
<dbReference type="AlphaFoldDB" id="A0AAD3CPM1"/>
<evidence type="ECO:0000313" key="2">
    <source>
        <dbReference type="Proteomes" id="UP001054902"/>
    </source>
</evidence>
<sequence length="357" mass="41658">MPEELSIPQDFSLNTGGSGKVTNNWLLALAEDDRAIKKRRKDMIKVSCKYNIGIFVLSKEKIHFEREDSLLNDQNSIYTSFSECAPIVLKSERELQIKFPRSMKRVARLTLLRDLQRNMISNEFYTNKDMDIEKGTIIIADFDMTKWPALSNVNKQMKGLTMNAGRYDAVCTNGAGSKQEQKYYDTYATILLPDVFILQNDKRLFGKSDESKITVGNDMFHFNKRLMKTRFHKQNNFTDEERLQEETRQRRIALFKNMGSSHQDGIEPVRSCFGGMTIYKARSYLEPKCRYQINHDILTKRDKATIMRFSNIKDKRPCEHVLLHECLREQLEDFRIGISRHLVALWTGNDHRGAFLQ</sequence>
<keyword evidence="2" id="KW-1185">Reference proteome</keyword>
<name>A0AAD3CPM1_9STRA</name>
<gene>
    <name evidence="1" type="ORF">CTEN210_06314</name>
</gene>
<dbReference type="Proteomes" id="UP001054902">
    <property type="component" value="Unassembled WGS sequence"/>
</dbReference>
<organism evidence="1 2">
    <name type="scientific">Chaetoceros tenuissimus</name>
    <dbReference type="NCBI Taxonomy" id="426638"/>
    <lineage>
        <taxon>Eukaryota</taxon>
        <taxon>Sar</taxon>
        <taxon>Stramenopiles</taxon>
        <taxon>Ochrophyta</taxon>
        <taxon>Bacillariophyta</taxon>
        <taxon>Coscinodiscophyceae</taxon>
        <taxon>Chaetocerotophycidae</taxon>
        <taxon>Chaetocerotales</taxon>
        <taxon>Chaetocerotaceae</taxon>
        <taxon>Chaetoceros</taxon>
    </lineage>
</organism>
<accession>A0AAD3CPM1</accession>